<gene>
    <name evidence="1" type="ORF">PMAYCL1PPCAC_21329</name>
</gene>
<organism evidence="1 2">
    <name type="scientific">Pristionchus mayeri</name>
    <dbReference type="NCBI Taxonomy" id="1317129"/>
    <lineage>
        <taxon>Eukaryota</taxon>
        <taxon>Metazoa</taxon>
        <taxon>Ecdysozoa</taxon>
        <taxon>Nematoda</taxon>
        <taxon>Chromadorea</taxon>
        <taxon>Rhabditida</taxon>
        <taxon>Rhabditina</taxon>
        <taxon>Diplogasteromorpha</taxon>
        <taxon>Diplogasteroidea</taxon>
        <taxon>Neodiplogasteridae</taxon>
        <taxon>Pristionchus</taxon>
    </lineage>
</organism>
<protein>
    <submittedName>
        <fullName evidence="1">Uncharacterized protein</fullName>
    </submittedName>
</protein>
<evidence type="ECO:0000313" key="1">
    <source>
        <dbReference type="EMBL" id="GMR51134.1"/>
    </source>
</evidence>
<keyword evidence="2" id="KW-1185">Reference proteome</keyword>
<proteinExistence type="predicted"/>
<feature type="non-terminal residue" evidence="1">
    <location>
        <position position="1"/>
    </location>
</feature>
<feature type="non-terminal residue" evidence="1">
    <location>
        <position position="66"/>
    </location>
</feature>
<dbReference type="Proteomes" id="UP001328107">
    <property type="component" value="Unassembled WGS sequence"/>
</dbReference>
<sequence length="66" mass="7707">EMELMKVDKETQEVHVKTFIHPNYRINTAEKYQNIDSHKIGSGFLIGCCYRTTVAKEVYGLRLVLF</sequence>
<name>A0AAN5I4F1_9BILA</name>
<dbReference type="AlphaFoldDB" id="A0AAN5I4F1"/>
<comment type="caution">
    <text evidence="1">The sequence shown here is derived from an EMBL/GenBank/DDBJ whole genome shotgun (WGS) entry which is preliminary data.</text>
</comment>
<accession>A0AAN5I4F1</accession>
<dbReference type="EMBL" id="BTRK01000005">
    <property type="protein sequence ID" value="GMR51134.1"/>
    <property type="molecule type" value="Genomic_DNA"/>
</dbReference>
<evidence type="ECO:0000313" key="2">
    <source>
        <dbReference type="Proteomes" id="UP001328107"/>
    </source>
</evidence>
<reference evidence="2" key="1">
    <citation type="submission" date="2022-10" db="EMBL/GenBank/DDBJ databases">
        <title>Genome assembly of Pristionchus species.</title>
        <authorList>
            <person name="Yoshida K."/>
            <person name="Sommer R.J."/>
        </authorList>
    </citation>
    <scope>NUCLEOTIDE SEQUENCE [LARGE SCALE GENOMIC DNA]</scope>
    <source>
        <strain evidence="2">RS5460</strain>
    </source>
</reference>